<evidence type="ECO:0000259" key="4">
    <source>
        <dbReference type="Pfam" id="PF00370"/>
    </source>
</evidence>
<dbReference type="PANTHER" id="PTHR43435:SF4">
    <property type="entry name" value="FGGY CARBOHYDRATE KINASE DOMAIN-CONTAINING PROTEIN"/>
    <property type="match status" value="1"/>
</dbReference>
<protein>
    <submittedName>
        <fullName evidence="6">Uncharacterized protein</fullName>
    </submittedName>
</protein>
<dbReference type="CDD" id="cd07782">
    <property type="entry name" value="ASKHA_NBD_FGGY_D-RBK"/>
    <property type="match status" value="1"/>
</dbReference>
<dbReference type="InterPro" id="IPR000577">
    <property type="entry name" value="Carb_kinase_FGGY"/>
</dbReference>
<comment type="caution">
    <text evidence="6">The sequence shown here is derived from an EMBL/GenBank/DDBJ whole genome shotgun (WGS) entry which is preliminary data.</text>
</comment>
<dbReference type="Pfam" id="PF02782">
    <property type="entry name" value="FGGY_C"/>
    <property type="match status" value="1"/>
</dbReference>
<keyword evidence="7" id="KW-1185">Reference proteome</keyword>
<evidence type="ECO:0000256" key="1">
    <source>
        <dbReference type="ARBA" id="ARBA00009156"/>
    </source>
</evidence>
<reference evidence="6 7" key="1">
    <citation type="journal article" date="2023" name="Commun. Biol.">
        <title>Genome analysis of Parmales, the sister group of diatoms, reveals the evolutionary specialization of diatoms from phago-mixotrophs to photoautotrophs.</title>
        <authorList>
            <person name="Ban H."/>
            <person name="Sato S."/>
            <person name="Yoshikawa S."/>
            <person name="Yamada K."/>
            <person name="Nakamura Y."/>
            <person name="Ichinomiya M."/>
            <person name="Sato N."/>
            <person name="Blanc-Mathieu R."/>
            <person name="Endo H."/>
            <person name="Kuwata A."/>
            <person name="Ogata H."/>
        </authorList>
    </citation>
    <scope>NUCLEOTIDE SEQUENCE [LARGE SCALE GENOMIC DNA]</scope>
</reference>
<dbReference type="PANTHER" id="PTHR43435">
    <property type="entry name" value="RIBULOKINASE"/>
    <property type="match status" value="1"/>
</dbReference>
<name>A0ABQ6MQ81_9STRA</name>
<dbReference type="InterPro" id="IPR043129">
    <property type="entry name" value="ATPase_NBD"/>
</dbReference>
<dbReference type="InterPro" id="IPR018484">
    <property type="entry name" value="FGGY_N"/>
</dbReference>
<dbReference type="Gene3D" id="1.20.58.2240">
    <property type="match status" value="1"/>
</dbReference>
<feature type="domain" description="Carbohydrate kinase FGGY C-terminal" evidence="5">
    <location>
        <begin position="292"/>
        <end position="490"/>
    </location>
</feature>
<sequence length="543" mass="56225">MSYSIGVDVGTGSVRAGVVCCSTGTLVASATQAIRTWSTPSLPDHKEQSSEDIWTAAAATIATAVSSSRVPPASICGLSFDATCSLVLLSSTHTPISACDPSLPDAASRNVILWADHRALPEAASINALSDPAALAALSSVGGCVSPEMELPKLLWLKRNMPAAFKAVNEGRAMDLADYLLYRATGYSPEAPRSLCTALCKWNFSLSTKWDRSFHALAGFSPGDLPDSCIGAPSSILPPGAAASSPLPSPSPLPPLLPGTKLGVGIIDAHAGGIGVLGGRCATPLPPLPSRLALIAGTSACLMFSSKEALFVPGVWGPYRGAMIASQTLNEAGQSAAGSLLDHVLRAHSASASVADIQATLNTMAERQGVSAQELTRDLHVTPDNLGNRSPLADPTMRGGIVGLGMGEGVEELALLYLATVQALAYQTRHIIDVVEGAGHEKIEAVFVCGGLTKNPLYLSTVADVLGVPLLLPREDEAVLVGTACLAAVAGGAHSSVEQAMEAMTAVGGRIEPGVGSRNFHEKKYAVYRKMVEAQQAYRDMMK</sequence>
<accession>A0ABQ6MQ81</accession>
<dbReference type="SUPFAM" id="SSF53067">
    <property type="entry name" value="Actin-like ATPase domain"/>
    <property type="match status" value="2"/>
</dbReference>
<dbReference type="EMBL" id="BRYB01003115">
    <property type="protein sequence ID" value="GMI30707.1"/>
    <property type="molecule type" value="Genomic_DNA"/>
</dbReference>
<evidence type="ECO:0000313" key="6">
    <source>
        <dbReference type="EMBL" id="GMI30707.1"/>
    </source>
</evidence>
<dbReference type="InterPro" id="IPR006003">
    <property type="entry name" value="FGGY_RbtK-like"/>
</dbReference>
<keyword evidence="2" id="KW-0808">Transferase</keyword>
<comment type="similarity">
    <text evidence="1">Belongs to the FGGY kinase family.</text>
</comment>
<organism evidence="6 7">
    <name type="scientific">Tetraparma gracilis</name>
    <dbReference type="NCBI Taxonomy" id="2962635"/>
    <lineage>
        <taxon>Eukaryota</taxon>
        <taxon>Sar</taxon>
        <taxon>Stramenopiles</taxon>
        <taxon>Ochrophyta</taxon>
        <taxon>Bolidophyceae</taxon>
        <taxon>Parmales</taxon>
        <taxon>Triparmaceae</taxon>
        <taxon>Tetraparma</taxon>
    </lineage>
</organism>
<dbReference type="PIRSF" id="PIRSF000538">
    <property type="entry name" value="GlpK"/>
    <property type="match status" value="1"/>
</dbReference>
<evidence type="ECO:0000259" key="5">
    <source>
        <dbReference type="Pfam" id="PF02782"/>
    </source>
</evidence>
<keyword evidence="3" id="KW-0418">Kinase</keyword>
<dbReference type="Proteomes" id="UP001165060">
    <property type="component" value="Unassembled WGS sequence"/>
</dbReference>
<evidence type="ECO:0000313" key="7">
    <source>
        <dbReference type="Proteomes" id="UP001165060"/>
    </source>
</evidence>
<proteinExistence type="inferred from homology"/>
<evidence type="ECO:0000256" key="2">
    <source>
        <dbReference type="ARBA" id="ARBA00022679"/>
    </source>
</evidence>
<feature type="domain" description="Carbohydrate kinase FGGY N-terminal" evidence="4">
    <location>
        <begin position="3"/>
        <end position="226"/>
    </location>
</feature>
<dbReference type="NCBIfam" id="TIGR01315">
    <property type="entry name" value="5C_CHO_kinase"/>
    <property type="match status" value="1"/>
</dbReference>
<evidence type="ECO:0000256" key="3">
    <source>
        <dbReference type="ARBA" id="ARBA00022777"/>
    </source>
</evidence>
<dbReference type="Pfam" id="PF00370">
    <property type="entry name" value="FGGY_N"/>
    <property type="match status" value="1"/>
</dbReference>
<dbReference type="Gene3D" id="3.30.420.40">
    <property type="match status" value="1"/>
</dbReference>
<gene>
    <name evidence="6" type="ORF">TeGR_g14340</name>
</gene>
<dbReference type="InterPro" id="IPR018485">
    <property type="entry name" value="FGGY_C"/>
</dbReference>